<proteinExistence type="predicted"/>
<dbReference type="EMBL" id="KN823013">
    <property type="protein sequence ID" value="KIO27195.1"/>
    <property type="molecule type" value="Genomic_DNA"/>
</dbReference>
<keyword evidence="3" id="KW-1185">Reference proteome</keyword>
<dbReference type="OrthoDB" id="542917at2759"/>
<name>A0A0C3QAD2_9AGAM</name>
<sequence>MKFKEFHGLSNLALPLYSGLLASALGPVSGGPDASCSNGGSSTNTLSMLQLKGLVITTSSRDHAPTALALHTIHTRPVQALDFNDFPEHLISSPAINGDVWDLKILSEPYSPDARSSKFKSVAVVPSTSRVQHIITRNSASTTAWYLMRK</sequence>
<dbReference type="InterPro" id="IPR015943">
    <property type="entry name" value="WD40/YVTN_repeat-like_dom_sf"/>
</dbReference>
<keyword evidence="1" id="KW-0732">Signal</keyword>
<dbReference type="Gene3D" id="2.130.10.10">
    <property type="entry name" value="YVTN repeat-like/Quinoprotein amine dehydrogenase"/>
    <property type="match status" value="1"/>
</dbReference>
<dbReference type="HOGENOM" id="CLU_1741918_0_0_1"/>
<gene>
    <name evidence="2" type="ORF">M407DRAFT_23610</name>
</gene>
<accession>A0A0C3QAD2</accession>
<dbReference type="Proteomes" id="UP000054248">
    <property type="component" value="Unassembled WGS sequence"/>
</dbReference>
<protein>
    <submittedName>
        <fullName evidence="2">Uncharacterized protein</fullName>
    </submittedName>
</protein>
<evidence type="ECO:0000256" key="1">
    <source>
        <dbReference type="SAM" id="SignalP"/>
    </source>
</evidence>
<feature type="chain" id="PRO_5002180676" evidence="1">
    <location>
        <begin position="31"/>
        <end position="150"/>
    </location>
</feature>
<dbReference type="AlphaFoldDB" id="A0A0C3QAD2"/>
<evidence type="ECO:0000313" key="3">
    <source>
        <dbReference type="Proteomes" id="UP000054248"/>
    </source>
</evidence>
<organism evidence="2 3">
    <name type="scientific">Tulasnella calospora MUT 4182</name>
    <dbReference type="NCBI Taxonomy" id="1051891"/>
    <lineage>
        <taxon>Eukaryota</taxon>
        <taxon>Fungi</taxon>
        <taxon>Dikarya</taxon>
        <taxon>Basidiomycota</taxon>
        <taxon>Agaricomycotina</taxon>
        <taxon>Agaricomycetes</taxon>
        <taxon>Cantharellales</taxon>
        <taxon>Tulasnellaceae</taxon>
        <taxon>Tulasnella</taxon>
    </lineage>
</organism>
<reference evidence="3" key="2">
    <citation type="submission" date="2015-01" db="EMBL/GenBank/DDBJ databases">
        <title>Evolutionary Origins and Diversification of the Mycorrhizal Mutualists.</title>
        <authorList>
            <consortium name="DOE Joint Genome Institute"/>
            <consortium name="Mycorrhizal Genomics Consortium"/>
            <person name="Kohler A."/>
            <person name="Kuo A."/>
            <person name="Nagy L.G."/>
            <person name="Floudas D."/>
            <person name="Copeland A."/>
            <person name="Barry K.W."/>
            <person name="Cichocki N."/>
            <person name="Veneault-Fourrey C."/>
            <person name="LaButti K."/>
            <person name="Lindquist E.A."/>
            <person name="Lipzen A."/>
            <person name="Lundell T."/>
            <person name="Morin E."/>
            <person name="Murat C."/>
            <person name="Riley R."/>
            <person name="Ohm R."/>
            <person name="Sun H."/>
            <person name="Tunlid A."/>
            <person name="Henrissat B."/>
            <person name="Grigoriev I.V."/>
            <person name="Hibbett D.S."/>
            <person name="Martin F."/>
        </authorList>
    </citation>
    <scope>NUCLEOTIDE SEQUENCE [LARGE SCALE GENOMIC DNA]</scope>
    <source>
        <strain evidence="3">MUT 4182</strain>
    </source>
</reference>
<reference evidence="2 3" key="1">
    <citation type="submission" date="2014-04" db="EMBL/GenBank/DDBJ databases">
        <authorList>
            <consortium name="DOE Joint Genome Institute"/>
            <person name="Kuo A."/>
            <person name="Girlanda M."/>
            <person name="Perotto S."/>
            <person name="Kohler A."/>
            <person name="Nagy L.G."/>
            <person name="Floudas D."/>
            <person name="Copeland A."/>
            <person name="Barry K.W."/>
            <person name="Cichocki N."/>
            <person name="Veneault-Fourrey C."/>
            <person name="LaButti K."/>
            <person name="Lindquist E.A."/>
            <person name="Lipzen A."/>
            <person name="Lundell T."/>
            <person name="Morin E."/>
            <person name="Murat C."/>
            <person name="Sun H."/>
            <person name="Tunlid A."/>
            <person name="Henrissat B."/>
            <person name="Grigoriev I.V."/>
            <person name="Hibbett D.S."/>
            <person name="Martin F."/>
            <person name="Nordberg H.P."/>
            <person name="Cantor M.N."/>
            <person name="Hua S.X."/>
        </authorList>
    </citation>
    <scope>NUCLEOTIDE SEQUENCE [LARGE SCALE GENOMIC DNA]</scope>
    <source>
        <strain evidence="2 3">MUT 4182</strain>
    </source>
</reference>
<evidence type="ECO:0000313" key="2">
    <source>
        <dbReference type="EMBL" id="KIO27195.1"/>
    </source>
</evidence>
<feature type="signal peptide" evidence="1">
    <location>
        <begin position="1"/>
        <end position="30"/>
    </location>
</feature>